<protein>
    <submittedName>
        <fullName evidence="8">Saposin A-type domain-containing protein</fullName>
    </submittedName>
</protein>
<evidence type="ECO:0000256" key="2">
    <source>
        <dbReference type="ARBA" id="ARBA00005679"/>
    </source>
</evidence>
<dbReference type="PANTHER" id="PTHR13234">
    <property type="entry name" value="GAMMA-INTERFERON INDUCIBLE LYSOSOMAL THIOL REDUCTASE GILT"/>
    <property type="match status" value="1"/>
</dbReference>
<evidence type="ECO:0000256" key="3">
    <source>
        <dbReference type="ARBA" id="ARBA00022525"/>
    </source>
</evidence>
<keyword evidence="5" id="KW-0325">Glycoprotein</keyword>
<dbReference type="AlphaFoldDB" id="A0A915EUZ6"/>
<evidence type="ECO:0000256" key="1">
    <source>
        <dbReference type="ARBA" id="ARBA00004613"/>
    </source>
</evidence>
<accession>A0A915EUZ6</accession>
<keyword evidence="3" id="KW-0964">Secreted</keyword>
<evidence type="ECO:0000256" key="5">
    <source>
        <dbReference type="ARBA" id="ARBA00023180"/>
    </source>
</evidence>
<organism evidence="7 8">
    <name type="scientific">Ditylenchus dipsaci</name>
    <dbReference type="NCBI Taxonomy" id="166011"/>
    <lineage>
        <taxon>Eukaryota</taxon>
        <taxon>Metazoa</taxon>
        <taxon>Ecdysozoa</taxon>
        <taxon>Nematoda</taxon>
        <taxon>Chromadorea</taxon>
        <taxon>Rhabditida</taxon>
        <taxon>Tylenchina</taxon>
        <taxon>Tylenchomorpha</taxon>
        <taxon>Sphaerularioidea</taxon>
        <taxon>Anguinidae</taxon>
        <taxon>Anguininae</taxon>
        <taxon>Ditylenchus</taxon>
    </lineage>
</organism>
<comment type="subcellular location">
    <subcellularLocation>
        <location evidence="1">Secreted</location>
    </subcellularLocation>
</comment>
<dbReference type="WBParaSite" id="jg9804">
    <property type="protein sequence ID" value="jg9804"/>
    <property type="gene ID" value="jg9804"/>
</dbReference>
<feature type="signal peptide" evidence="6">
    <location>
        <begin position="1"/>
        <end position="17"/>
    </location>
</feature>
<name>A0A915EUZ6_9BILA</name>
<feature type="chain" id="PRO_5036781094" evidence="6">
    <location>
        <begin position="18"/>
        <end position="258"/>
    </location>
</feature>
<keyword evidence="7" id="KW-1185">Reference proteome</keyword>
<reference evidence="8" key="1">
    <citation type="submission" date="2022-11" db="UniProtKB">
        <authorList>
            <consortium name="WormBaseParasite"/>
        </authorList>
    </citation>
    <scope>IDENTIFICATION</scope>
</reference>
<dbReference type="Proteomes" id="UP000887574">
    <property type="component" value="Unplaced"/>
</dbReference>
<comment type="similarity">
    <text evidence="2">Belongs to the GILT family.</text>
</comment>
<dbReference type="Pfam" id="PF03227">
    <property type="entry name" value="GILT"/>
    <property type="match status" value="1"/>
</dbReference>
<keyword evidence="4 6" id="KW-0732">Signal</keyword>
<proteinExistence type="inferred from homology"/>
<dbReference type="GO" id="GO:0016671">
    <property type="term" value="F:oxidoreductase activity, acting on a sulfur group of donors, disulfide as acceptor"/>
    <property type="evidence" value="ECO:0007669"/>
    <property type="project" value="InterPro"/>
</dbReference>
<evidence type="ECO:0000313" key="7">
    <source>
        <dbReference type="Proteomes" id="UP000887574"/>
    </source>
</evidence>
<evidence type="ECO:0000313" key="8">
    <source>
        <dbReference type="WBParaSite" id="jg9804"/>
    </source>
</evidence>
<evidence type="ECO:0000256" key="4">
    <source>
        <dbReference type="ARBA" id="ARBA00022729"/>
    </source>
</evidence>
<dbReference type="InterPro" id="IPR004911">
    <property type="entry name" value="Interferon-induced_GILT"/>
</dbReference>
<evidence type="ECO:0000256" key="6">
    <source>
        <dbReference type="SAM" id="SignalP"/>
    </source>
</evidence>
<dbReference type="PANTHER" id="PTHR13234:SF8">
    <property type="entry name" value="GAMMA-INTERFERON-INDUCIBLE LYSOSOMAL THIOL REDUCTASE"/>
    <property type="match status" value="1"/>
</dbReference>
<sequence>MWLYFVLVISASNLVRADPETNDLVDLEGHVVCERVPPSLWCSSEKLASECGFTEQCEKYTKASKNKPILLTLLYESLCPDCQNFISDFFRNTYHKIKDFIQLELVPFGNARTDKNSTIICQHGQPECIANKYESCAIHYMPEPLPFIYCLETQLQNQVNLEKAARKCYSKFHTKPHIYDQIVHCFNGQQGIDLQIKAAQRTEKIWPETHLGVPFMLFNNVSVQSQQFLLRDLNTAICQWYVGEKQPEGCNGMAMDLK</sequence>
<dbReference type="GO" id="GO:0005576">
    <property type="term" value="C:extracellular region"/>
    <property type="evidence" value="ECO:0007669"/>
    <property type="project" value="UniProtKB-SubCell"/>
</dbReference>